<dbReference type="RefSeq" id="WP_167833490.1">
    <property type="nucleotide sequence ID" value="NZ_JAAVUM010000012.1"/>
</dbReference>
<evidence type="ECO:0000313" key="4">
    <source>
        <dbReference type="Proteomes" id="UP000587942"/>
    </source>
</evidence>
<feature type="transmembrane region" description="Helical" evidence="1">
    <location>
        <begin position="69"/>
        <end position="86"/>
    </location>
</feature>
<keyword evidence="1" id="KW-0472">Membrane</keyword>
<dbReference type="AlphaFoldDB" id="A0A846TN56"/>
<keyword evidence="1" id="KW-1133">Transmembrane helix</keyword>
<dbReference type="Pfam" id="PF03713">
    <property type="entry name" value="DUF305"/>
    <property type="match status" value="1"/>
</dbReference>
<keyword evidence="1" id="KW-0812">Transmembrane</keyword>
<evidence type="ECO:0000313" key="3">
    <source>
        <dbReference type="EMBL" id="NKE07082.1"/>
    </source>
</evidence>
<comment type="caution">
    <text evidence="3">The sequence shown here is derived from an EMBL/GenBank/DDBJ whole genome shotgun (WGS) entry which is preliminary data.</text>
</comment>
<dbReference type="InterPro" id="IPR005183">
    <property type="entry name" value="DUF305_CopM-like"/>
</dbReference>
<dbReference type="Gene3D" id="1.20.1260.10">
    <property type="match status" value="1"/>
</dbReference>
<feature type="transmembrane region" description="Helical" evidence="1">
    <location>
        <begin position="38"/>
        <end position="57"/>
    </location>
</feature>
<feature type="domain" description="DUF305" evidence="2">
    <location>
        <begin position="94"/>
        <end position="151"/>
    </location>
</feature>
<evidence type="ECO:0000259" key="2">
    <source>
        <dbReference type="Pfam" id="PF03713"/>
    </source>
</evidence>
<name>A0A846TN56_9BACI</name>
<feature type="transmembrane region" description="Helical" evidence="1">
    <location>
        <begin position="7"/>
        <end position="26"/>
    </location>
</feature>
<gene>
    <name evidence="3" type="ORF">GWK17_16670</name>
</gene>
<protein>
    <submittedName>
        <fullName evidence="3">DUF305 domain-containing protein</fullName>
    </submittedName>
</protein>
<reference evidence="3 4" key="1">
    <citation type="submission" date="2020-03" db="EMBL/GenBank/DDBJ databases">
        <authorList>
            <person name="Sun Q."/>
        </authorList>
    </citation>
    <scope>NUCLEOTIDE SEQUENCE [LARGE SCALE GENOMIC DNA]</scope>
    <source>
        <strain evidence="3 4">KACC 21451</strain>
    </source>
</reference>
<dbReference type="Proteomes" id="UP000587942">
    <property type="component" value="Unassembled WGS sequence"/>
</dbReference>
<sequence length="154" mass="17801">MKNNYGRFALMVLTSTVIMFILMYLNTYSIDHVFFSETRLYMTLIMGGVMAIVMLSFMMKMYTNKKVNIGIFAGSALLITVSLFLVRSQTTVDDESWMKAMIPHHSIAILTSERAEIEDPRVRKLADEIIKAQRKEIGEMKMLIKDLEEKEEDE</sequence>
<organism evidence="3 4">
    <name type="scientific">Mesobacillus selenatarsenatis</name>
    <dbReference type="NCBI Taxonomy" id="388741"/>
    <lineage>
        <taxon>Bacteria</taxon>
        <taxon>Bacillati</taxon>
        <taxon>Bacillota</taxon>
        <taxon>Bacilli</taxon>
        <taxon>Bacillales</taxon>
        <taxon>Bacillaceae</taxon>
        <taxon>Mesobacillus</taxon>
    </lineage>
</organism>
<proteinExistence type="predicted"/>
<accession>A0A846TN56</accession>
<evidence type="ECO:0000256" key="1">
    <source>
        <dbReference type="SAM" id="Phobius"/>
    </source>
</evidence>
<dbReference type="InterPro" id="IPR012347">
    <property type="entry name" value="Ferritin-like"/>
</dbReference>
<dbReference type="EMBL" id="JAAVUM010000012">
    <property type="protein sequence ID" value="NKE07082.1"/>
    <property type="molecule type" value="Genomic_DNA"/>
</dbReference>